<accession>A0ABN3FWN4</accession>
<evidence type="ECO:0000313" key="2">
    <source>
        <dbReference type="EMBL" id="GAA2339238.1"/>
    </source>
</evidence>
<proteinExistence type="predicted"/>
<name>A0ABN3FWN4_9ACTN</name>
<comment type="caution">
    <text evidence="2">The sequence shown here is derived from an EMBL/GenBank/DDBJ whole genome shotgun (WGS) entry which is preliminary data.</text>
</comment>
<gene>
    <name evidence="2" type="ORF">GCM10010170_021200</name>
</gene>
<dbReference type="EMBL" id="BAAARV010000019">
    <property type="protein sequence ID" value="GAA2339238.1"/>
    <property type="molecule type" value="Genomic_DNA"/>
</dbReference>
<organism evidence="2 3">
    <name type="scientific">Dactylosporangium salmoneum</name>
    <dbReference type="NCBI Taxonomy" id="53361"/>
    <lineage>
        <taxon>Bacteria</taxon>
        <taxon>Bacillati</taxon>
        <taxon>Actinomycetota</taxon>
        <taxon>Actinomycetes</taxon>
        <taxon>Micromonosporales</taxon>
        <taxon>Micromonosporaceae</taxon>
        <taxon>Dactylosporangium</taxon>
    </lineage>
</organism>
<keyword evidence="3" id="KW-1185">Reference proteome</keyword>
<evidence type="ECO:0000313" key="3">
    <source>
        <dbReference type="Proteomes" id="UP001501444"/>
    </source>
</evidence>
<reference evidence="2 3" key="1">
    <citation type="journal article" date="2019" name="Int. J. Syst. Evol. Microbiol.">
        <title>The Global Catalogue of Microorganisms (GCM) 10K type strain sequencing project: providing services to taxonomists for standard genome sequencing and annotation.</title>
        <authorList>
            <consortium name="The Broad Institute Genomics Platform"/>
            <consortium name="The Broad Institute Genome Sequencing Center for Infectious Disease"/>
            <person name="Wu L."/>
            <person name="Ma J."/>
        </authorList>
    </citation>
    <scope>NUCLEOTIDE SEQUENCE [LARGE SCALE GENOMIC DNA]</scope>
    <source>
        <strain evidence="2 3">JCM 3272</strain>
    </source>
</reference>
<protein>
    <submittedName>
        <fullName evidence="2">Uncharacterized protein</fullName>
    </submittedName>
</protein>
<dbReference type="Proteomes" id="UP001501444">
    <property type="component" value="Unassembled WGS sequence"/>
</dbReference>
<feature type="region of interest" description="Disordered" evidence="1">
    <location>
        <begin position="206"/>
        <end position="246"/>
    </location>
</feature>
<sequence>MVEVFTERHVADVVEAVLDVPGAADPVLQVGGLGVGGGQGHGQVGGFPAGPAVDDAGAGDPDGLFGVRERDPAWRVQGDRFDGAGLAAAVAAVAGAVPGRDVGPRQALELRVQGRLVGLDLDEQVGVAGGDLPGVPGLGVQGIGDEDDVGQVAEHSCDGVEQWGECRDFVALRRDGELCQDDAGGGVEGGEQVDLAAVGAAGTAQGFAVDGDDGAVSARSGRRRSGAGAQPAGQNLGERSGVKAGQ</sequence>
<evidence type="ECO:0000256" key="1">
    <source>
        <dbReference type="SAM" id="MobiDB-lite"/>
    </source>
</evidence>